<evidence type="ECO:0000313" key="1">
    <source>
        <dbReference type="EMBL" id="MBM7615611.1"/>
    </source>
</evidence>
<proteinExistence type="predicted"/>
<evidence type="ECO:0000313" key="2">
    <source>
        <dbReference type="Proteomes" id="UP001314796"/>
    </source>
</evidence>
<name>A0ABS2NRR6_9FIRM</name>
<accession>A0ABS2NRR6</accession>
<sequence>MKVYPRIADYLRGLPDICTVHDDMFQFKFTGMVILNDVPVLVLPKNYAIPENIDEKYKHAGVFEKVLMRYRNEPYHEQEENKLLYGMGSDNARIAVAFQIIEDYLAYGILEGKKSCSLNHQKVEQIGIRQLIILPL</sequence>
<dbReference type="EMBL" id="JAFBEE010000015">
    <property type="protein sequence ID" value="MBM7615611.1"/>
    <property type="molecule type" value="Genomic_DNA"/>
</dbReference>
<gene>
    <name evidence="1" type="ORF">JOC73_002184</name>
</gene>
<keyword evidence="2" id="KW-1185">Reference proteome</keyword>
<dbReference type="RefSeq" id="WP_204403022.1">
    <property type="nucleotide sequence ID" value="NZ_JAFBEE010000015.1"/>
</dbReference>
<dbReference type="Proteomes" id="UP001314796">
    <property type="component" value="Unassembled WGS sequence"/>
</dbReference>
<protein>
    <submittedName>
        <fullName evidence="1">Uncharacterized protein</fullName>
    </submittedName>
</protein>
<comment type="caution">
    <text evidence="1">The sequence shown here is derived from an EMBL/GenBank/DDBJ whole genome shotgun (WGS) entry which is preliminary data.</text>
</comment>
<organism evidence="1 2">
    <name type="scientific">Alkaliphilus hydrothermalis</name>
    <dbReference type="NCBI Taxonomy" id="1482730"/>
    <lineage>
        <taxon>Bacteria</taxon>
        <taxon>Bacillati</taxon>
        <taxon>Bacillota</taxon>
        <taxon>Clostridia</taxon>
        <taxon>Peptostreptococcales</taxon>
        <taxon>Natronincolaceae</taxon>
        <taxon>Alkaliphilus</taxon>
    </lineage>
</organism>
<reference evidence="1 2" key="1">
    <citation type="submission" date="2021-01" db="EMBL/GenBank/DDBJ databases">
        <title>Genomic Encyclopedia of Type Strains, Phase IV (KMG-IV): sequencing the most valuable type-strain genomes for metagenomic binning, comparative biology and taxonomic classification.</title>
        <authorList>
            <person name="Goeker M."/>
        </authorList>
    </citation>
    <scope>NUCLEOTIDE SEQUENCE [LARGE SCALE GENOMIC DNA]</scope>
    <source>
        <strain evidence="1 2">DSM 25890</strain>
    </source>
</reference>